<evidence type="ECO:0000313" key="2">
    <source>
        <dbReference type="Proteomes" id="UP001220324"/>
    </source>
</evidence>
<comment type="caution">
    <text evidence="1">The sequence shown here is derived from an EMBL/GenBank/DDBJ whole genome shotgun (WGS) entry which is preliminary data.</text>
</comment>
<dbReference type="EMBL" id="JAQIZZ010000001">
    <property type="protein sequence ID" value="KAJ5557427.1"/>
    <property type="molecule type" value="Genomic_DNA"/>
</dbReference>
<reference evidence="1 2" key="1">
    <citation type="journal article" date="2023" name="IMA Fungus">
        <title>Comparative genomic study of the Penicillium genus elucidates a diverse pangenome and 15 lateral gene transfer events.</title>
        <authorList>
            <person name="Petersen C."/>
            <person name="Sorensen T."/>
            <person name="Nielsen M.R."/>
            <person name="Sondergaard T.E."/>
            <person name="Sorensen J.L."/>
            <person name="Fitzpatrick D.A."/>
            <person name="Frisvad J.C."/>
            <person name="Nielsen K.L."/>
        </authorList>
    </citation>
    <scope>NUCLEOTIDE SEQUENCE [LARGE SCALE GENOMIC DNA]</scope>
    <source>
        <strain evidence="1 2">IBT 35679</strain>
    </source>
</reference>
<dbReference type="GO" id="GO:0004061">
    <property type="term" value="F:arylformamidase activity"/>
    <property type="evidence" value="ECO:0007669"/>
    <property type="project" value="InterPro"/>
</dbReference>
<gene>
    <name evidence="1" type="ORF">N7494_001342</name>
</gene>
<keyword evidence="2" id="KW-1185">Reference proteome</keyword>
<dbReference type="PANTHER" id="PTHR34861">
    <property type="match status" value="1"/>
</dbReference>
<accession>A0AAD6D9S8</accession>
<dbReference type="AlphaFoldDB" id="A0AAD6D9S8"/>
<dbReference type="InterPro" id="IPR037175">
    <property type="entry name" value="KFase_sf"/>
</dbReference>
<dbReference type="GO" id="GO:0019441">
    <property type="term" value="P:L-tryptophan catabolic process to kynurenine"/>
    <property type="evidence" value="ECO:0007669"/>
    <property type="project" value="InterPro"/>
</dbReference>
<dbReference type="Proteomes" id="UP001220324">
    <property type="component" value="Unassembled WGS sequence"/>
</dbReference>
<evidence type="ECO:0000313" key="1">
    <source>
        <dbReference type="EMBL" id="KAJ5557427.1"/>
    </source>
</evidence>
<dbReference type="PANTHER" id="PTHR34861:SF11">
    <property type="entry name" value="CYCLASE"/>
    <property type="match status" value="1"/>
</dbReference>
<organism evidence="1 2">
    <name type="scientific">Penicillium frequentans</name>
    <dbReference type="NCBI Taxonomy" id="3151616"/>
    <lineage>
        <taxon>Eukaryota</taxon>
        <taxon>Fungi</taxon>
        <taxon>Dikarya</taxon>
        <taxon>Ascomycota</taxon>
        <taxon>Pezizomycotina</taxon>
        <taxon>Eurotiomycetes</taxon>
        <taxon>Eurotiomycetidae</taxon>
        <taxon>Eurotiales</taxon>
        <taxon>Aspergillaceae</taxon>
        <taxon>Penicillium</taxon>
    </lineage>
</organism>
<name>A0AAD6D9S8_9EURO</name>
<sequence>MNYSKIPEFGELPLNEGDPPLSAWGLWKNPALGSLNHLNETKTLEAAKSEIQTGERITLNSGFFFLTYTAHQVFHLTLSPPGLLGRQTFEQKVINKSPRVVNDDIITFNTQGSSQWDGFRHFAYQKEGYFYNGSRVTQQDIHGKDQPHLNSISAWAEHAIAGRAFLVDYFDWALENGKSYDPLASSPIPLSEVQQIIKEKIFSPRLEIY</sequence>
<dbReference type="Gene3D" id="3.50.30.50">
    <property type="entry name" value="Putative cyclase"/>
    <property type="match status" value="1"/>
</dbReference>
<proteinExistence type="predicted"/>
<protein>
    <submittedName>
        <fullName evidence="1">Uncharacterized protein</fullName>
    </submittedName>
</protein>